<evidence type="ECO:0000256" key="9">
    <source>
        <dbReference type="ARBA" id="ARBA00023136"/>
    </source>
</evidence>
<dbReference type="InterPro" id="IPR008433">
    <property type="entry name" value="Cyt_c_oxidase_suVIIB"/>
</dbReference>
<comment type="pathway">
    <text evidence="2">Energy metabolism; oxidative phosphorylation.</text>
</comment>
<dbReference type="GO" id="GO:0045277">
    <property type="term" value="C:respiratory chain complex IV"/>
    <property type="evidence" value="ECO:0007669"/>
    <property type="project" value="TreeGrafter"/>
</dbReference>
<accession>A0A8D0H764</accession>
<evidence type="ECO:0000256" key="5">
    <source>
        <dbReference type="ARBA" id="ARBA00022792"/>
    </source>
</evidence>
<dbReference type="OMA" id="CIQLPIA"/>
<keyword evidence="8" id="KW-0496">Mitochondrion</keyword>
<evidence type="ECO:0000256" key="12">
    <source>
        <dbReference type="SAM" id="Phobius"/>
    </source>
</evidence>
<evidence type="ECO:0000256" key="1">
    <source>
        <dbReference type="ARBA" id="ARBA00004434"/>
    </source>
</evidence>
<proteinExistence type="inferred from homology"/>
<evidence type="ECO:0000256" key="3">
    <source>
        <dbReference type="ARBA" id="ARBA00007351"/>
    </source>
</evidence>
<keyword evidence="7 12" id="KW-1133">Transmembrane helix</keyword>
<evidence type="ECO:0000313" key="13">
    <source>
        <dbReference type="Ensembl" id="ENSSPUP00000015956.1"/>
    </source>
</evidence>
<organism evidence="13 14">
    <name type="scientific">Sphenodon punctatus</name>
    <name type="common">Tuatara</name>
    <name type="synonym">Hatteria punctata</name>
    <dbReference type="NCBI Taxonomy" id="8508"/>
    <lineage>
        <taxon>Eukaryota</taxon>
        <taxon>Metazoa</taxon>
        <taxon>Chordata</taxon>
        <taxon>Craniata</taxon>
        <taxon>Vertebrata</taxon>
        <taxon>Euteleostomi</taxon>
        <taxon>Lepidosauria</taxon>
        <taxon>Sphenodontia</taxon>
        <taxon>Sphenodontidae</taxon>
        <taxon>Sphenodon</taxon>
    </lineage>
</organism>
<sequence>MFPLVRSTLGLTARGVQQIAVRGAHRKYQPDFHDKYGNAVLVGGILFCAIVLAYVGTQIGLDWNRSPVGRWQNWRA</sequence>
<keyword evidence="6" id="KW-0809">Transit peptide</keyword>
<dbReference type="PANTHER" id="PTHR16716:SF0">
    <property type="entry name" value="CYTOCHROME C OXIDASE SUBUNIT 7B, MITOCHONDRIAL"/>
    <property type="match status" value="1"/>
</dbReference>
<dbReference type="Ensembl" id="ENSSPUT00000017010.1">
    <property type="protein sequence ID" value="ENSSPUP00000015956.1"/>
    <property type="gene ID" value="ENSSPUG00000012321.1"/>
</dbReference>
<dbReference type="UniPathway" id="UPA00705"/>
<evidence type="ECO:0000256" key="4">
    <source>
        <dbReference type="ARBA" id="ARBA00022692"/>
    </source>
</evidence>
<dbReference type="PANTHER" id="PTHR16716">
    <property type="entry name" value="CYTOCHROME C OXIDASE SUBUNIT 7B, MITOCHONDRIAL"/>
    <property type="match status" value="1"/>
</dbReference>
<keyword evidence="14" id="KW-1185">Reference proteome</keyword>
<dbReference type="GeneTree" id="ENSGT00390000012178"/>
<dbReference type="AlphaFoldDB" id="A0A8D0H764"/>
<evidence type="ECO:0000256" key="11">
    <source>
        <dbReference type="ARBA" id="ARBA00041642"/>
    </source>
</evidence>
<keyword evidence="4 12" id="KW-0812">Transmembrane</keyword>
<dbReference type="SUPFAM" id="SSF81423">
    <property type="entry name" value="Mitochondrial cytochrome c oxidase subunit VIIb"/>
    <property type="match status" value="1"/>
</dbReference>
<dbReference type="Gene3D" id="4.10.51.10">
    <property type="entry name" value="Cytochrome C Oxidase, chain K"/>
    <property type="match status" value="1"/>
</dbReference>
<dbReference type="InterPro" id="IPR023272">
    <property type="entry name" value="Cyt_c_oxidase_suVIIB_dom_sf"/>
</dbReference>
<evidence type="ECO:0000313" key="14">
    <source>
        <dbReference type="Proteomes" id="UP000694392"/>
    </source>
</evidence>
<comment type="subcellular location">
    <subcellularLocation>
        <location evidence="1">Mitochondrion inner membrane</location>
        <topology evidence="1">Single-pass membrane protein</topology>
    </subcellularLocation>
</comment>
<evidence type="ECO:0000256" key="8">
    <source>
        <dbReference type="ARBA" id="ARBA00023128"/>
    </source>
</evidence>
<reference evidence="13" key="2">
    <citation type="submission" date="2025-09" db="UniProtKB">
        <authorList>
            <consortium name="Ensembl"/>
        </authorList>
    </citation>
    <scope>IDENTIFICATION</scope>
</reference>
<comment type="similarity">
    <text evidence="3">Belongs to the cytochrome c oxidase VIIb family.</text>
</comment>
<keyword evidence="9 12" id="KW-0472">Membrane</keyword>
<evidence type="ECO:0000256" key="10">
    <source>
        <dbReference type="ARBA" id="ARBA00040623"/>
    </source>
</evidence>
<dbReference type="Pfam" id="PF05392">
    <property type="entry name" value="COX7B"/>
    <property type="match status" value="1"/>
</dbReference>
<evidence type="ECO:0000256" key="6">
    <source>
        <dbReference type="ARBA" id="ARBA00022946"/>
    </source>
</evidence>
<evidence type="ECO:0000256" key="7">
    <source>
        <dbReference type="ARBA" id="ARBA00022989"/>
    </source>
</evidence>
<dbReference type="GO" id="GO:0005743">
    <property type="term" value="C:mitochondrial inner membrane"/>
    <property type="evidence" value="ECO:0007669"/>
    <property type="project" value="UniProtKB-SubCell"/>
</dbReference>
<feature type="transmembrane region" description="Helical" evidence="12">
    <location>
        <begin position="36"/>
        <end position="55"/>
    </location>
</feature>
<name>A0A8D0H764_SPHPU</name>
<keyword evidence="5" id="KW-0999">Mitochondrion inner membrane</keyword>
<reference evidence="13" key="1">
    <citation type="submission" date="2025-08" db="UniProtKB">
        <authorList>
            <consortium name="Ensembl"/>
        </authorList>
    </citation>
    <scope>IDENTIFICATION</scope>
</reference>
<evidence type="ECO:0000256" key="2">
    <source>
        <dbReference type="ARBA" id="ARBA00004673"/>
    </source>
</evidence>
<dbReference type="GO" id="GO:0006123">
    <property type="term" value="P:mitochondrial electron transport, cytochrome c to oxygen"/>
    <property type="evidence" value="ECO:0007669"/>
    <property type="project" value="InterPro"/>
</dbReference>
<protein>
    <recommendedName>
        <fullName evidence="10">Cytochrome c oxidase subunit 7B, mitochondrial</fullName>
    </recommendedName>
    <alternativeName>
        <fullName evidence="11">Cytochrome c oxidase polypeptide VIIb</fullName>
    </alternativeName>
</protein>
<dbReference type="Proteomes" id="UP000694392">
    <property type="component" value="Unplaced"/>
</dbReference>